<keyword evidence="1" id="KW-1133">Transmembrane helix</keyword>
<keyword evidence="1" id="KW-0472">Membrane</keyword>
<gene>
    <name evidence="3" type="ORF">H9815_10945</name>
</gene>
<keyword evidence="1" id="KW-0812">Transmembrane</keyword>
<evidence type="ECO:0000313" key="3">
    <source>
        <dbReference type="EMBL" id="HIZ36284.1"/>
    </source>
</evidence>
<evidence type="ECO:0000259" key="2">
    <source>
        <dbReference type="Pfam" id="PF13559"/>
    </source>
</evidence>
<dbReference type="EMBL" id="DXBY01000183">
    <property type="protein sequence ID" value="HIZ36284.1"/>
    <property type="molecule type" value="Genomic_DNA"/>
</dbReference>
<comment type="caution">
    <text evidence="3">The sequence shown here is derived from an EMBL/GenBank/DDBJ whole genome shotgun (WGS) entry which is preliminary data.</text>
</comment>
<evidence type="ECO:0000313" key="4">
    <source>
        <dbReference type="Proteomes" id="UP000824037"/>
    </source>
</evidence>
<reference evidence="3" key="1">
    <citation type="journal article" date="2021" name="PeerJ">
        <title>Extensive microbial diversity within the chicken gut microbiome revealed by metagenomics and culture.</title>
        <authorList>
            <person name="Gilroy R."/>
            <person name="Ravi A."/>
            <person name="Getino M."/>
            <person name="Pursley I."/>
            <person name="Horton D.L."/>
            <person name="Alikhan N.F."/>
            <person name="Baker D."/>
            <person name="Gharbi K."/>
            <person name="Hall N."/>
            <person name="Watson M."/>
            <person name="Adriaenssens E.M."/>
            <person name="Foster-Nyarko E."/>
            <person name="Jarju S."/>
            <person name="Secka A."/>
            <person name="Antonio M."/>
            <person name="Oren A."/>
            <person name="Chaudhuri R.R."/>
            <person name="La Ragione R."/>
            <person name="Hildebrand F."/>
            <person name="Pallen M.J."/>
        </authorList>
    </citation>
    <scope>NUCLEOTIDE SEQUENCE</scope>
    <source>
        <strain evidence="3">ChiGjej4B4-7305</strain>
    </source>
</reference>
<proteinExistence type="predicted"/>
<feature type="domain" description="Protein-glutamine gamma-glutamyltransferase-like C-terminal" evidence="2">
    <location>
        <begin position="133"/>
        <end position="202"/>
    </location>
</feature>
<dbReference type="AlphaFoldDB" id="A0A9D2EEL7"/>
<reference evidence="3" key="2">
    <citation type="submission" date="2021-04" db="EMBL/GenBank/DDBJ databases">
        <authorList>
            <person name="Gilroy R."/>
        </authorList>
    </citation>
    <scope>NUCLEOTIDE SEQUENCE</scope>
    <source>
        <strain evidence="3">ChiGjej4B4-7305</strain>
    </source>
</reference>
<organism evidence="3 4">
    <name type="scientific">Candidatus Ruania gallistercoris</name>
    <dbReference type="NCBI Taxonomy" id="2838746"/>
    <lineage>
        <taxon>Bacteria</taxon>
        <taxon>Bacillati</taxon>
        <taxon>Actinomycetota</taxon>
        <taxon>Actinomycetes</taxon>
        <taxon>Micrococcales</taxon>
        <taxon>Ruaniaceae</taxon>
        <taxon>Ruania</taxon>
    </lineage>
</organism>
<feature type="transmembrane region" description="Helical" evidence="1">
    <location>
        <begin position="64"/>
        <end position="84"/>
    </location>
</feature>
<name>A0A9D2EEL7_9MICO</name>
<dbReference type="Pfam" id="PF13559">
    <property type="entry name" value="DUF4129"/>
    <property type="match status" value="1"/>
</dbReference>
<sequence>MSVPGPWSREAPLTPSADEAREWAEAELAKAIYNDEPTLLERLLNWLAELWRELMSWNESVGPVVLPLVVLAVAVLIVAAALLIGGPIRRRRARQQGTSAAVLDGDERTSGELRSAAEAAAAAGNHSLAVLERFRAIVRSLDERVVLEDRAGRTAHEAATEAGHGLPDCAPDLLRASGLFDAVCYGDLQAEPADYDQVVAVDEAVAAARPVRLAGMEHDQQAVAG</sequence>
<evidence type="ECO:0000256" key="1">
    <source>
        <dbReference type="SAM" id="Phobius"/>
    </source>
</evidence>
<dbReference type="InterPro" id="IPR025403">
    <property type="entry name" value="TgpA-like_C"/>
</dbReference>
<dbReference type="Proteomes" id="UP000824037">
    <property type="component" value="Unassembled WGS sequence"/>
</dbReference>
<accession>A0A9D2EEL7</accession>
<protein>
    <submittedName>
        <fullName evidence="3">DUF4129 domain-containing protein</fullName>
    </submittedName>
</protein>